<protein>
    <recommendedName>
        <fullName evidence="1">Uncharacterized protein YobH</fullName>
    </recommendedName>
</protein>
<reference evidence="3 4" key="1">
    <citation type="submission" date="2018-06" db="EMBL/GenBank/DDBJ databases">
        <authorList>
            <consortium name="Pathogen Informatics"/>
            <person name="Doyle S."/>
        </authorList>
    </citation>
    <scope>NUCLEOTIDE SEQUENCE [LARGE SCALE GENOMIC DNA]</scope>
    <source>
        <strain evidence="3 4">NCTC9077</strain>
    </source>
</reference>
<dbReference type="InterPro" id="IPR025611">
    <property type="entry name" value="YobH"/>
</dbReference>
<keyword evidence="2" id="KW-0732">Signal</keyword>
<dbReference type="Proteomes" id="UP000254495">
    <property type="component" value="Unassembled WGS sequence"/>
</dbReference>
<evidence type="ECO:0000313" key="3">
    <source>
        <dbReference type="EMBL" id="STJ10975.1"/>
    </source>
</evidence>
<dbReference type="AlphaFoldDB" id="A0A376VI32"/>
<dbReference type="EMBL" id="UGCU01000001">
    <property type="protein sequence ID" value="STJ10975.1"/>
    <property type="molecule type" value="Genomic_DNA"/>
</dbReference>
<name>A0A376VI32_ECOLX</name>
<gene>
    <name evidence="3" type="primary">yobH</name>
    <name evidence="3" type="ORF">NCTC9077_02673</name>
</gene>
<evidence type="ECO:0000313" key="4">
    <source>
        <dbReference type="Proteomes" id="UP000254495"/>
    </source>
</evidence>
<proteinExistence type="predicted"/>
<organism evidence="3 4">
    <name type="scientific">Escherichia coli</name>
    <dbReference type="NCBI Taxonomy" id="562"/>
    <lineage>
        <taxon>Bacteria</taxon>
        <taxon>Pseudomonadati</taxon>
        <taxon>Pseudomonadota</taxon>
        <taxon>Gammaproteobacteria</taxon>
        <taxon>Enterobacterales</taxon>
        <taxon>Enterobacteriaceae</taxon>
        <taxon>Escherichia</taxon>
    </lineage>
</organism>
<sequence>MRFIIRTVMLIALVWIGLLLSGYGVLIGSKENAAGLGLQCTYLTARGTSTVHTCTLKVVFWG</sequence>
<dbReference type="Pfam" id="PF13996">
    <property type="entry name" value="YobH"/>
    <property type="match status" value="1"/>
</dbReference>
<evidence type="ECO:0000256" key="2">
    <source>
        <dbReference type="ARBA" id="ARBA00022729"/>
    </source>
</evidence>
<evidence type="ECO:0000256" key="1">
    <source>
        <dbReference type="ARBA" id="ARBA00019316"/>
    </source>
</evidence>
<accession>A0A376VI32</accession>